<protein>
    <recommendedName>
        <fullName evidence="8">Major facilitator superfamily (MFS) profile domain-containing protein</fullName>
    </recommendedName>
</protein>
<dbReference type="GeneID" id="63842033"/>
<feature type="transmembrane region" description="Helical" evidence="7">
    <location>
        <begin position="294"/>
        <end position="312"/>
    </location>
</feature>
<dbReference type="AlphaFoldDB" id="A0A9P5CL28"/>
<dbReference type="InterPro" id="IPR011701">
    <property type="entry name" value="MFS"/>
</dbReference>
<dbReference type="EMBL" id="MU032351">
    <property type="protein sequence ID" value="KAF3761792.1"/>
    <property type="molecule type" value="Genomic_DNA"/>
</dbReference>
<evidence type="ECO:0000256" key="4">
    <source>
        <dbReference type="ARBA" id="ARBA00022692"/>
    </source>
</evidence>
<organism evidence="9 10">
    <name type="scientific">Cryphonectria parasitica (strain ATCC 38755 / EP155)</name>
    <dbReference type="NCBI Taxonomy" id="660469"/>
    <lineage>
        <taxon>Eukaryota</taxon>
        <taxon>Fungi</taxon>
        <taxon>Dikarya</taxon>
        <taxon>Ascomycota</taxon>
        <taxon>Pezizomycotina</taxon>
        <taxon>Sordariomycetes</taxon>
        <taxon>Sordariomycetidae</taxon>
        <taxon>Diaporthales</taxon>
        <taxon>Cryphonectriaceae</taxon>
        <taxon>Cryphonectria-Endothia species complex</taxon>
        <taxon>Cryphonectria</taxon>
    </lineage>
</organism>
<feature type="transmembrane region" description="Helical" evidence="7">
    <location>
        <begin position="52"/>
        <end position="71"/>
    </location>
</feature>
<evidence type="ECO:0000259" key="8">
    <source>
        <dbReference type="PROSITE" id="PS50850"/>
    </source>
</evidence>
<feature type="transmembrane region" description="Helical" evidence="7">
    <location>
        <begin position="21"/>
        <end position="40"/>
    </location>
</feature>
<evidence type="ECO:0000313" key="9">
    <source>
        <dbReference type="EMBL" id="KAF3761792.1"/>
    </source>
</evidence>
<dbReference type="Gene3D" id="1.20.1250.20">
    <property type="entry name" value="MFS general substrate transporter like domains"/>
    <property type="match status" value="2"/>
</dbReference>
<dbReference type="GO" id="GO:0022857">
    <property type="term" value="F:transmembrane transporter activity"/>
    <property type="evidence" value="ECO:0007669"/>
    <property type="project" value="InterPro"/>
</dbReference>
<dbReference type="PROSITE" id="PS50850">
    <property type="entry name" value="MFS"/>
    <property type="match status" value="1"/>
</dbReference>
<feature type="transmembrane region" description="Helical" evidence="7">
    <location>
        <begin position="83"/>
        <end position="102"/>
    </location>
</feature>
<dbReference type="Pfam" id="PF07690">
    <property type="entry name" value="MFS_1"/>
    <property type="match status" value="1"/>
</dbReference>
<keyword evidence="4 7" id="KW-0812">Transmembrane</keyword>
<evidence type="ECO:0000256" key="1">
    <source>
        <dbReference type="ARBA" id="ARBA00004127"/>
    </source>
</evidence>
<feature type="transmembrane region" description="Helical" evidence="7">
    <location>
        <begin position="348"/>
        <end position="371"/>
    </location>
</feature>
<dbReference type="Proteomes" id="UP000803844">
    <property type="component" value="Unassembled WGS sequence"/>
</dbReference>
<dbReference type="FunFam" id="1.20.1250.20:FF:000286">
    <property type="entry name" value="MFS efflux transporter"/>
    <property type="match status" value="1"/>
</dbReference>
<sequence>MILRAVPHRAQDHGFLFKFSATLLSFFVMGLIISTPGVILPHLEAYFHLNDIQASLIFLAGPVGYLVGARLNAPIHRRLGQRGIATIAPICQIIFTGTVATFHRPEMGGFQLFLLTTAIGQVGTGLLDGSWCAWAGGLGGHRTNTVQGLLHGSFSLGAGLGPFLAGTMFSVAKTPWWSWYYVLLGAVVCQGLVLCLAFRLEDSTRYHNDLDQPLEPARPKGIFRYPVLWTCAAYFLAYVGTEGAISGWIVTFMLRARAASTFLASLSSSCFWIGMSAGRLLLGTVTDQLGVRSATAGYLLLAVLAQILLAVVNSAPVSVAAVAAVGFFLGPIFPSGIVMVARLLPKELHVAAVSFVCSVGQVGAAVLPFALGSLAQWLGIRVFQVFILAMLMAALLLWWMFPDVDRRSKAVRGCDHVGSRDETSSH</sequence>
<dbReference type="InterPro" id="IPR051788">
    <property type="entry name" value="MFS_Transporter"/>
</dbReference>
<name>A0A9P5CL28_CRYP1</name>
<feature type="transmembrane region" description="Helical" evidence="7">
    <location>
        <begin position="262"/>
        <end position="282"/>
    </location>
</feature>
<dbReference type="OrthoDB" id="413079at2759"/>
<evidence type="ECO:0000313" key="10">
    <source>
        <dbReference type="Proteomes" id="UP000803844"/>
    </source>
</evidence>
<evidence type="ECO:0000256" key="5">
    <source>
        <dbReference type="ARBA" id="ARBA00022989"/>
    </source>
</evidence>
<evidence type="ECO:0000256" key="7">
    <source>
        <dbReference type="SAM" id="Phobius"/>
    </source>
</evidence>
<dbReference type="SUPFAM" id="SSF103473">
    <property type="entry name" value="MFS general substrate transporter"/>
    <property type="match status" value="1"/>
</dbReference>
<feature type="transmembrane region" description="Helical" evidence="7">
    <location>
        <begin position="318"/>
        <end position="341"/>
    </location>
</feature>
<dbReference type="PANTHER" id="PTHR23514:SF3">
    <property type="entry name" value="BYPASS OF STOP CODON PROTEIN 6"/>
    <property type="match status" value="1"/>
</dbReference>
<dbReference type="GO" id="GO:0016020">
    <property type="term" value="C:membrane"/>
    <property type="evidence" value="ECO:0007669"/>
    <property type="project" value="TreeGrafter"/>
</dbReference>
<feature type="transmembrane region" description="Helical" evidence="7">
    <location>
        <begin position="227"/>
        <end position="250"/>
    </location>
</feature>
<dbReference type="RefSeq" id="XP_040772771.1">
    <property type="nucleotide sequence ID" value="XM_040924904.1"/>
</dbReference>
<comment type="subcellular location">
    <subcellularLocation>
        <location evidence="1">Endomembrane system</location>
        <topology evidence="1">Multi-pass membrane protein</topology>
    </subcellularLocation>
</comment>
<comment type="caution">
    <text evidence="9">The sequence shown here is derived from an EMBL/GenBank/DDBJ whole genome shotgun (WGS) entry which is preliminary data.</text>
</comment>
<keyword evidence="3" id="KW-0813">Transport</keyword>
<feature type="transmembrane region" description="Helical" evidence="7">
    <location>
        <begin position="148"/>
        <end position="172"/>
    </location>
</feature>
<evidence type="ECO:0000256" key="2">
    <source>
        <dbReference type="ARBA" id="ARBA00008335"/>
    </source>
</evidence>
<dbReference type="PANTHER" id="PTHR23514">
    <property type="entry name" value="BYPASS OF STOP CODON PROTEIN 6"/>
    <property type="match status" value="1"/>
</dbReference>
<keyword evidence="6 7" id="KW-0472">Membrane</keyword>
<comment type="similarity">
    <text evidence="2">Belongs to the major facilitator superfamily.</text>
</comment>
<evidence type="ECO:0000256" key="6">
    <source>
        <dbReference type="ARBA" id="ARBA00023136"/>
    </source>
</evidence>
<evidence type="ECO:0000256" key="3">
    <source>
        <dbReference type="ARBA" id="ARBA00022448"/>
    </source>
</evidence>
<gene>
    <name evidence="9" type="ORF">M406DRAFT_64905</name>
</gene>
<feature type="domain" description="Major facilitator superfamily (MFS) profile" evidence="8">
    <location>
        <begin position="14"/>
        <end position="405"/>
    </location>
</feature>
<proteinExistence type="inferred from homology"/>
<reference evidence="9" key="1">
    <citation type="journal article" date="2020" name="Phytopathology">
        <title>Genome sequence of the chestnut blight fungus Cryphonectria parasitica EP155: A fundamental resource for an archetypical invasive plant pathogen.</title>
        <authorList>
            <person name="Crouch J.A."/>
            <person name="Dawe A."/>
            <person name="Aerts A."/>
            <person name="Barry K."/>
            <person name="Churchill A.C.L."/>
            <person name="Grimwood J."/>
            <person name="Hillman B."/>
            <person name="Milgroom M.G."/>
            <person name="Pangilinan J."/>
            <person name="Smith M."/>
            <person name="Salamov A."/>
            <person name="Schmutz J."/>
            <person name="Yadav J."/>
            <person name="Grigoriev I.V."/>
            <person name="Nuss D."/>
        </authorList>
    </citation>
    <scope>NUCLEOTIDE SEQUENCE</scope>
    <source>
        <strain evidence="9">EP155</strain>
    </source>
</reference>
<keyword evidence="10" id="KW-1185">Reference proteome</keyword>
<accession>A0A9P5CL28</accession>
<feature type="transmembrane region" description="Helical" evidence="7">
    <location>
        <begin position="377"/>
        <end position="399"/>
    </location>
</feature>
<dbReference type="InterPro" id="IPR036259">
    <property type="entry name" value="MFS_trans_sf"/>
</dbReference>
<dbReference type="InterPro" id="IPR020846">
    <property type="entry name" value="MFS_dom"/>
</dbReference>
<keyword evidence="5 7" id="KW-1133">Transmembrane helix</keyword>
<dbReference type="GO" id="GO:0012505">
    <property type="term" value="C:endomembrane system"/>
    <property type="evidence" value="ECO:0007669"/>
    <property type="project" value="UniProtKB-SubCell"/>
</dbReference>
<feature type="transmembrane region" description="Helical" evidence="7">
    <location>
        <begin position="178"/>
        <end position="198"/>
    </location>
</feature>